<dbReference type="FunFam" id="1.20.1310.10:FF:000001">
    <property type="entry name" value="Cullin 3"/>
    <property type="match status" value="1"/>
</dbReference>
<keyword evidence="8" id="KW-1185">Reference proteome</keyword>
<dbReference type="GO" id="GO:0031625">
    <property type="term" value="F:ubiquitin protein ligase binding"/>
    <property type="evidence" value="ECO:0007669"/>
    <property type="project" value="InterPro"/>
</dbReference>
<gene>
    <name evidence="7" type="ORF">CHS0354_033508</name>
</gene>
<reference evidence="7" key="2">
    <citation type="journal article" date="2021" name="Genome Biol. Evol.">
        <title>Developing a high-quality reference genome for a parasitic bivalve with doubly uniparental inheritance (Bivalvia: Unionida).</title>
        <authorList>
            <person name="Smith C.H."/>
        </authorList>
    </citation>
    <scope>NUCLEOTIDE SEQUENCE</scope>
    <source>
        <strain evidence="7">CHS0354</strain>
        <tissue evidence="7">Mantle</tissue>
    </source>
</reference>
<keyword evidence="3" id="KW-0832">Ubl conjugation</keyword>
<dbReference type="FunFam" id="1.20.1310.10:FF:000002">
    <property type="entry name" value="cullin-3 isoform X1"/>
    <property type="match status" value="1"/>
</dbReference>
<dbReference type="Gene3D" id="1.20.1310.10">
    <property type="entry name" value="Cullin Repeats"/>
    <property type="match status" value="4"/>
</dbReference>
<feature type="domain" description="Cullin family profile" evidence="6">
    <location>
        <begin position="374"/>
        <end position="473"/>
    </location>
</feature>
<evidence type="ECO:0000256" key="2">
    <source>
        <dbReference type="ARBA" id="ARBA00022499"/>
    </source>
</evidence>
<evidence type="ECO:0000313" key="7">
    <source>
        <dbReference type="EMBL" id="KAK3588663.1"/>
    </source>
</evidence>
<dbReference type="InterPro" id="IPR045093">
    <property type="entry name" value="Cullin"/>
</dbReference>
<dbReference type="InterPro" id="IPR016159">
    <property type="entry name" value="Cullin_repeat-like_dom_sf"/>
</dbReference>
<dbReference type="Pfam" id="PF00888">
    <property type="entry name" value="Cullin"/>
    <property type="match status" value="1"/>
</dbReference>
<comment type="caution">
    <text evidence="7">The sequence shown here is derived from an EMBL/GenBank/DDBJ whole genome shotgun (WGS) entry which is preliminary data.</text>
</comment>
<dbReference type="EMBL" id="JAEAOA010001964">
    <property type="protein sequence ID" value="KAK3588663.1"/>
    <property type="molecule type" value="Genomic_DNA"/>
</dbReference>
<dbReference type="SMART" id="SM00182">
    <property type="entry name" value="CULLIN"/>
    <property type="match status" value="1"/>
</dbReference>
<keyword evidence="2" id="KW-1017">Isopeptide bond</keyword>
<evidence type="ECO:0000256" key="5">
    <source>
        <dbReference type="RuleBase" id="RU003829"/>
    </source>
</evidence>
<evidence type="ECO:0000256" key="1">
    <source>
        <dbReference type="ARBA" id="ARBA00006019"/>
    </source>
</evidence>
<dbReference type="Proteomes" id="UP001195483">
    <property type="component" value="Unassembled WGS sequence"/>
</dbReference>
<evidence type="ECO:0000256" key="3">
    <source>
        <dbReference type="ARBA" id="ARBA00022843"/>
    </source>
</evidence>
<comment type="similarity">
    <text evidence="1 4 5">Belongs to the cullin family.</text>
</comment>
<evidence type="ECO:0000313" key="8">
    <source>
        <dbReference type="Proteomes" id="UP001195483"/>
    </source>
</evidence>
<dbReference type="SUPFAM" id="SSF75632">
    <property type="entry name" value="Cullin homology domain"/>
    <property type="match status" value="1"/>
</dbReference>
<sequence length="488" mass="56230">MSSRYPGRKTAKTMKNMYANEILTKLQNAMQLILNKDSHVMKNFGTLYSDAYVMVLHKHGEKLYTGLQKVVTEHLANKVRNNVLESLDNCFLQTLNSAWSDHQASMKDIAAIVMYMDRVFVIQNQVDNSHDLSLKIFRQKVVCHPTICKHLRHTLLDMIAKERRGEVVDRGAIKSACQMLMNLGINSRNIYYENFERPFLEESREFYKKESLNLLAENSASVYIKKVEAWINEENERVTQCLDKTTEKPIAKVVEEELISKHLKTVIEMENSGVLHMLKNNKTDDLACMYKLAVRVPNGPKTMFDCISGYLREQGKALETKEGEEGIKAVTYIQSLLDLKDRFDTFLHESFNGDQEFEKMMSSDFEFFINLNPKSPEYLSLFIDDKVTKGVQEMTEQEIEAELDKVLVLLRFLQGKDIFKLCYEQHLARRLLQKISDSEGTEKILFSKLKTECGSQFTADLEEMFKDLSVSMDGFKSSDSQADVHGQS</sequence>
<accession>A0AAE0SBI8</accession>
<dbReference type="GO" id="GO:0006511">
    <property type="term" value="P:ubiquitin-dependent protein catabolic process"/>
    <property type="evidence" value="ECO:0007669"/>
    <property type="project" value="InterPro"/>
</dbReference>
<organism evidence="7 8">
    <name type="scientific">Potamilus streckersoni</name>
    <dbReference type="NCBI Taxonomy" id="2493646"/>
    <lineage>
        <taxon>Eukaryota</taxon>
        <taxon>Metazoa</taxon>
        <taxon>Spiralia</taxon>
        <taxon>Lophotrochozoa</taxon>
        <taxon>Mollusca</taxon>
        <taxon>Bivalvia</taxon>
        <taxon>Autobranchia</taxon>
        <taxon>Heteroconchia</taxon>
        <taxon>Palaeoheterodonta</taxon>
        <taxon>Unionida</taxon>
        <taxon>Unionoidea</taxon>
        <taxon>Unionidae</taxon>
        <taxon>Ambleminae</taxon>
        <taxon>Lampsilini</taxon>
        <taxon>Potamilus</taxon>
    </lineage>
</organism>
<dbReference type="SUPFAM" id="SSF74788">
    <property type="entry name" value="Cullin repeat-like"/>
    <property type="match status" value="1"/>
</dbReference>
<name>A0AAE0SBI8_9BIVA</name>
<dbReference type="InterPro" id="IPR016158">
    <property type="entry name" value="Cullin_homology"/>
</dbReference>
<dbReference type="InterPro" id="IPR036317">
    <property type="entry name" value="Cullin_homology_sf"/>
</dbReference>
<evidence type="ECO:0000256" key="4">
    <source>
        <dbReference type="PROSITE-ProRule" id="PRU00330"/>
    </source>
</evidence>
<reference evidence="7" key="3">
    <citation type="submission" date="2023-05" db="EMBL/GenBank/DDBJ databases">
        <authorList>
            <person name="Smith C.H."/>
        </authorList>
    </citation>
    <scope>NUCLEOTIDE SEQUENCE</scope>
    <source>
        <strain evidence="7">CHS0354</strain>
        <tissue evidence="7">Mantle</tissue>
    </source>
</reference>
<dbReference type="PROSITE" id="PS50069">
    <property type="entry name" value="CULLIN_2"/>
    <property type="match status" value="1"/>
</dbReference>
<dbReference type="PANTHER" id="PTHR11932">
    <property type="entry name" value="CULLIN"/>
    <property type="match status" value="1"/>
</dbReference>
<dbReference type="AlphaFoldDB" id="A0AAE0SBI8"/>
<proteinExistence type="inferred from homology"/>
<dbReference type="InterPro" id="IPR001373">
    <property type="entry name" value="Cullin_N"/>
</dbReference>
<reference evidence="7" key="1">
    <citation type="journal article" date="2021" name="Genome Biol. Evol.">
        <title>A High-Quality Reference Genome for a Parasitic Bivalve with Doubly Uniparental Inheritance (Bivalvia: Unionida).</title>
        <authorList>
            <person name="Smith C.H."/>
        </authorList>
    </citation>
    <scope>NUCLEOTIDE SEQUENCE</scope>
    <source>
        <strain evidence="7">CHS0354</strain>
    </source>
</reference>
<protein>
    <recommendedName>
        <fullName evidence="6">Cullin family profile domain-containing protein</fullName>
    </recommendedName>
</protein>
<evidence type="ECO:0000259" key="6">
    <source>
        <dbReference type="PROSITE" id="PS50069"/>
    </source>
</evidence>